<proteinExistence type="predicted"/>
<evidence type="ECO:0000313" key="1">
    <source>
        <dbReference type="EMBL" id="KAF2017082.1"/>
    </source>
</evidence>
<keyword evidence="2" id="KW-1185">Reference proteome</keyword>
<protein>
    <submittedName>
        <fullName evidence="1">Uncharacterized protein</fullName>
    </submittedName>
</protein>
<dbReference type="RefSeq" id="XP_033385421.1">
    <property type="nucleotide sequence ID" value="XM_033521155.1"/>
</dbReference>
<dbReference type="GeneID" id="54278552"/>
<evidence type="ECO:0000313" key="2">
    <source>
        <dbReference type="Proteomes" id="UP000799778"/>
    </source>
</evidence>
<dbReference type="Proteomes" id="UP000799778">
    <property type="component" value="Unassembled WGS sequence"/>
</dbReference>
<dbReference type="AlphaFoldDB" id="A0A6A5XV34"/>
<dbReference type="EMBL" id="ML978068">
    <property type="protein sequence ID" value="KAF2017082.1"/>
    <property type="molecule type" value="Genomic_DNA"/>
</dbReference>
<reference evidence="1" key="1">
    <citation type="journal article" date="2020" name="Stud. Mycol.">
        <title>101 Dothideomycetes genomes: a test case for predicting lifestyles and emergence of pathogens.</title>
        <authorList>
            <person name="Haridas S."/>
            <person name="Albert R."/>
            <person name="Binder M."/>
            <person name="Bloem J."/>
            <person name="Labutti K."/>
            <person name="Salamov A."/>
            <person name="Andreopoulos B."/>
            <person name="Baker S."/>
            <person name="Barry K."/>
            <person name="Bills G."/>
            <person name="Bluhm B."/>
            <person name="Cannon C."/>
            <person name="Castanera R."/>
            <person name="Culley D."/>
            <person name="Daum C."/>
            <person name="Ezra D."/>
            <person name="Gonzalez J."/>
            <person name="Henrissat B."/>
            <person name="Kuo A."/>
            <person name="Liang C."/>
            <person name="Lipzen A."/>
            <person name="Lutzoni F."/>
            <person name="Magnuson J."/>
            <person name="Mondo S."/>
            <person name="Nolan M."/>
            <person name="Ohm R."/>
            <person name="Pangilinan J."/>
            <person name="Park H.-J."/>
            <person name="Ramirez L."/>
            <person name="Alfaro M."/>
            <person name="Sun H."/>
            <person name="Tritt A."/>
            <person name="Yoshinaga Y."/>
            <person name="Zwiers L.-H."/>
            <person name="Turgeon B."/>
            <person name="Goodwin S."/>
            <person name="Spatafora J."/>
            <person name="Crous P."/>
            <person name="Grigoriev I."/>
        </authorList>
    </citation>
    <scope>NUCLEOTIDE SEQUENCE</scope>
    <source>
        <strain evidence="1">CBS 175.79</strain>
    </source>
</reference>
<organism evidence="1 2">
    <name type="scientific">Aaosphaeria arxii CBS 175.79</name>
    <dbReference type="NCBI Taxonomy" id="1450172"/>
    <lineage>
        <taxon>Eukaryota</taxon>
        <taxon>Fungi</taxon>
        <taxon>Dikarya</taxon>
        <taxon>Ascomycota</taxon>
        <taxon>Pezizomycotina</taxon>
        <taxon>Dothideomycetes</taxon>
        <taxon>Pleosporomycetidae</taxon>
        <taxon>Pleosporales</taxon>
        <taxon>Pleosporales incertae sedis</taxon>
        <taxon>Aaosphaeria</taxon>
    </lineage>
</organism>
<accession>A0A6A5XV34</accession>
<name>A0A6A5XV34_9PLEO</name>
<sequence>MLVFYADNSALARFFCKQLGLFTGYSTFLSRHLLAALQNARVEAIRALSATGRKSENGASKGNGIRVGKDEFIRNLNDLGISHTTYMFRRALWDRAPRSSTEVADYLISISGVPGKRSLPNSELLYWRKKGQERTLIQSKRTAKACCPIIG</sequence>
<gene>
    <name evidence="1" type="ORF">BU24DRAFT_143356</name>
</gene>